<keyword evidence="2" id="KW-0472">Membrane</keyword>
<name>A0ABR9D6M6_9GAMM</name>
<feature type="transmembrane region" description="Helical" evidence="2">
    <location>
        <begin position="180"/>
        <end position="199"/>
    </location>
</feature>
<evidence type="ECO:0000256" key="1">
    <source>
        <dbReference type="SAM" id="Coils"/>
    </source>
</evidence>
<evidence type="ECO:0000313" key="4">
    <source>
        <dbReference type="Proteomes" id="UP000652176"/>
    </source>
</evidence>
<evidence type="ECO:0008006" key="5">
    <source>
        <dbReference type="Google" id="ProtNLM"/>
    </source>
</evidence>
<keyword evidence="4" id="KW-1185">Reference proteome</keyword>
<accession>A0ABR9D6M6</accession>
<keyword evidence="2" id="KW-0812">Transmembrane</keyword>
<evidence type="ECO:0000256" key="2">
    <source>
        <dbReference type="SAM" id="Phobius"/>
    </source>
</evidence>
<feature type="transmembrane region" description="Helical" evidence="2">
    <location>
        <begin position="244"/>
        <end position="263"/>
    </location>
</feature>
<feature type="transmembrane region" description="Helical" evidence="2">
    <location>
        <begin position="37"/>
        <end position="56"/>
    </location>
</feature>
<evidence type="ECO:0000313" key="3">
    <source>
        <dbReference type="EMBL" id="MBD9358615.1"/>
    </source>
</evidence>
<feature type="transmembrane region" description="Helical" evidence="2">
    <location>
        <begin position="134"/>
        <end position="151"/>
    </location>
</feature>
<gene>
    <name evidence="3" type="ORF">IE877_22515</name>
</gene>
<keyword evidence="1" id="KW-0175">Coiled coil</keyword>
<dbReference type="EMBL" id="JACXSS010000001">
    <property type="protein sequence ID" value="MBD9358615.1"/>
    <property type="molecule type" value="Genomic_DNA"/>
</dbReference>
<keyword evidence="2" id="KW-1133">Transmembrane helix</keyword>
<protein>
    <recommendedName>
        <fullName evidence="5">Band 7 domain-containing protein</fullName>
    </recommendedName>
</protein>
<feature type="coiled-coil region" evidence="1">
    <location>
        <begin position="382"/>
        <end position="409"/>
    </location>
</feature>
<proteinExistence type="predicted"/>
<reference evidence="3 4" key="1">
    <citation type="submission" date="2020-09" db="EMBL/GenBank/DDBJ databases">
        <title>Methylomonas albis sp. nov. and Methylomonas fluvii sp. nov.: Two cold-adapted methanotrophs from the River Elbe and an amended description of Methylovulum psychrotolerans strain Eb1.</title>
        <authorList>
            <person name="Bussmann I.K."/>
            <person name="Klings K.-W."/>
            <person name="Warnstedt J."/>
            <person name="Hoppert M."/>
            <person name="Saborowski A."/>
            <person name="Horn F."/>
            <person name="Liebner S."/>
        </authorList>
    </citation>
    <scope>NUCLEOTIDE SEQUENCE [LARGE SCALE GENOMIC DNA]</scope>
    <source>
        <strain evidence="3 4">EbA</strain>
    </source>
</reference>
<dbReference type="RefSeq" id="WP_192376840.1">
    <property type="nucleotide sequence ID" value="NZ_CAJHIV010000001.1"/>
</dbReference>
<dbReference type="Proteomes" id="UP000652176">
    <property type="component" value="Unassembled WGS sequence"/>
</dbReference>
<organism evidence="3 4">
    <name type="scientific">Methylomonas albis</name>
    <dbReference type="NCBI Taxonomy" id="1854563"/>
    <lineage>
        <taxon>Bacteria</taxon>
        <taxon>Pseudomonadati</taxon>
        <taxon>Pseudomonadota</taxon>
        <taxon>Gammaproteobacteria</taxon>
        <taxon>Methylococcales</taxon>
        <taxon>Methylococcaceae</taxon>
        <taxon>Methylomonas</taxon>
    </lineage>
</organism>
<feature type="transmembrane region" description="Helical" evidence="2">
    <location>
        <begin position="211"/>
        <end position="232"/>
    </location>
</feature>
<comment type="caution">
    <text evidence="3">The sequence shown here is derived from an EMBL/GenBank/DDBJ whole genome shotgun (WGS) entry which is preliminary data.</text>
</comment>
<sequence>MKNIMPMLGGVLLTVLYFTYSGKICFQLNLANYSRDYIIYLIVLFLVFLAITPILLPIHRYNKYGKNNRINDVTGFFDVDLIADYFDQFFRGDDNCRETAETYRKNPTYKNKKALKDVFDTTIRDTFGRDRIKYATYVLLIVSFVVLFFAIEGGVQLARELGGITDSKPVHFPLGLRPDITSLAAIFGAYTWITSDAIYRYRRNDFNSSDVLWYSLRLIVAIPLGEAVAAFAPMQTAEGKAVPVSSAGPLLAFVISMFSFSSIQQMLGAFINRAYNLPTTAADARDDALIKLPGIDQTVADRLGAEGITTMAQLVATDPVLLCSHTAIPFCCILDYVNSAMLWKLVGAKLLILREFGWQGTSQVIAFSERNMPSLIDNINTFNKAKLELEEAQTEVFNAKQTCGDSENEAIKNAQISFNKAKEKFDSALIQVKNGGKSDESIFVDMAKKAEMAESAFPEIINQIIIDSYAQFIYKIKIACGK</sequence>